<dbReference type="EMBL" id="LBTI01000034">
    <property type="protein sequence ID" value="KKQ36875.1"/>
    <property type="molecule type" value="Genomic_DNA"/>
</dbReference>
<dbReference type="Proteomes" id="UP000034591">
    <property type="component" value="Unassembled WGS sequence"/>
</dbReference>
<dbReference type="STRING" id="1618545.US53_C0034G0010"/>
<accession>A0A0G0HEA3</accession>
<feature type="repeat" description="TPR" evidence="1">
    <location>
        <begin position="36"/>
        <end position="69"/>
    </location>
</feature>
<comment type="caution">
    <text evidence="2">The sequence shown here is derived from an EMBL/GenBank/DDBJ whole genome shotgun (WGS) entry which is preliminary data.</text>
</comment>
<evidence type="ECO:0000313" key="3">
    <source>
        <dbReference type="Proteomes" id="UP000034591"/>
    </source>
</evidence>
<evidence type="ECO:0000256" key="1">
    <source>
        <dbReference type="PROSITE-ProRule" id="PRU00339"/>
    </source>
</evidence>
<dbReference type="SMART" id="SM00028">
    <property type="entry name" value="TPR"/>
    <property type="match status" value="1"/>
</dbReference>
<dbReference type="InterPro" id="IPR011990">
    <property type="entry name" value="TPR-like_helical_dom_sf"/>
</dbReference>
<sequence>MDRDLAQDAISSALSGDWELAVKLNKSIISQKPSDTDALNRLARAYSELGDFVKARKAAQEVLKFDPFNSIALKAINKWRGLKKGDEFKTDSLAPQYFLEEPGKTKIVSLMHLGDSKLIAKLDAGDKMLFNTHSHRVSVTTADNKYIGRLPDDLSARLRKLIKYGNEYVACVKSVDKKEVRIFIRETKRDKKLADIPSFTSEKIDYVSFTPPEMVHNKDELVNDFSEEDSE</sequence>
<dbReference type="InterPro" id="IPR019734">
    <property type="entry name" value="TPR_rpt"/>
</dbReference>
<dbReference type="AlphaFoldDB" id="A0A0G0HEA3"/>
<name>A0A0G0HEA3_9BACT</name>
<proteinExistence type="predicted"/>
<evidence type="ECO:0000313" key="2">
    <source>
        <dbReference type="EMBL" id="KKQ36875.1"/>
    </source>
</evidence>
<keyword evidence="1" id="KW-0802">TPR repeat</keyword>
<protein>
    <submittedName>
        <fullName evidence="2">Uncharacterized protein</fullName>
    </submittedName>
</protein>
<reference evidence="2 3" key="1">
    <citation type="journal article" date="2015" name="Nature">
        <title>rRNA introns, odd ribosomes, and small enigmatic genomes across a large radiation of phyla.</title>
        <authorList>
            <person name="Brown C.T."/>
            <person name="Hug L.A."/>
            <person name="Thomas B.C."/>
            <person name="Sharon I."/>
            <person name="Castelle C.J."/>
            <person name="Singh A."/>
            <person name="Wilkins M.J."/>
            <person name="Williams K.H."/>
            <person name="Banfield J.F."/>
        </authorList>
    </citation>
    <scope>NUCLEOTIDE SEQUENCE [LARGE SCALE GENOMIC DNA]</scope>
</reference>
<dbReference type="SUPFAM" id="SSF48452">
    <property type="entry name" value="TPR-like"/>
    <property type="match status" value="1"/>
</dbReference>
<dbReference type="Gene3D" id="1.25.40.10">
    <property type="entry name" value="Tetratricopeptide repeat domain"/>
    <property type="match status" value="1"/>
</dbReference>
<organism evidence="2 3">
    <name type="scientific">Candidatus Woesebacteria bacterium GW2011_GWA1_37_7</name>
    <dbReference type="NCBI Taxonomy" id="1618545"/>
    <lineage>
        <taxon>Bacteria</taxon>
        <taxon>Candidatus Woeseibacteriota</taxon>
    </lineage>
</organism>
<gene>
    <name evidence="2" type="ORF">US53_C0034G0010</name>
</gene>
<dbReference type="PROSITE" id="PS50005">
    <property type="entry name" value="TPR"/>
    <property type="match status" value="1"/>
</dbReference>
<dbReference type="Pfam" id="PF14559">
    <property type="entry name" value="TPR_19"/>
    <property type="match status" value="1"/>
</dbReference>